<reference evidence="6 7" key="1">
    <citation type="submission" date="2024-05" db="EMBL/GenBank/DDBJ databases">
        <title>Sinomonas sp. nov., isolated from a waste landfill.</title>
        <authorList>
            <person name="Zhao Y."/>
        </authorList>
    </citation>
    <scope>NUCLEOTIDE SEQUENCE [LARGE SCALE GENOMIC DNA]</scope>
    <source>
        <strain evidence="6 7">CCTCC AB2014300</strain>
    </source>
</reference>
<dbReference type="EMBL" id="JBDFRB010000005">
    <property type="protein sequence ID" value="MEN2744457.1"/>
    <property type="molecule type" value="Genomic_DNA"/>
</dbReference>
<evidence type="ECO:0000256" key="2">
    <source>
        <dbReference type="ARBA" id="ARBA00023002"/>
    </source>
</evidence>
<name>A0ABU9WZ37_9MICC</name>
<organism evidence="6 7">
    <name type="scientific">Sinomonas halotolerans</name>
    <dbReference type="NCBI Taxonomy" id="1644133"/>
    <lineage>
        <taxon>Bacteria</taxon>
        <taxon>Bacillati</taxon>
        <taxon>Actinomycetota</taxon>
        <taxon>Actinomycetes</taxon>
        <taxon>Micrococcales</taxon>
        <taxon>Micrococcaceae</taxon>
        <taxon>Sinomonas</taxon>
    </lineage>
</organism>
<comment type="cofactor">
    <cofactor evidence="1">
        <name>thiamine diphosphate</name>
        <dbReference type="ChEBI" id="CHEBI:58937"/>
    </cofactor>
</comment>
<feature type="domain" description="Dehydrogenase E1 component" evidence="5">
    <location>
        <begin position="68"/>
        <end position="346"/>
    </location>
</feature>
<keyword evidence="6" id="KW-0670">Pyruvate</keyword>
<dbReference type="InterPro" id="IPR029061">
    <property type="entry name" value="THDP-binding"/>
</dbReference>
<dbReference type="PANTHER" id="PTHR43380:SF1">
    <property type="entry name" value="2-OXOISOVALERATE DEHYDROGENASE SUBUNIT ALPHA, MITOCHONDRIAL"/>
    <property type="match status" value="1"/>
</dbReference>
<dbReference type="SUPFAM" id="SSF52518">
    <property type="entry name" value="Thiamin diphosphate-binding fold (THDP-binding)"/>
    <property type="match status" value="1"/>
</dbReference>
<gene>
    <name evidence="6" type="primary">pdhA</name>
    <name evidence="6" type="ORF">ABCQ75_07875</name>
</gene>
<dbReference type="InterPro" id="IPR001017">
    <property type="entry name" value="DH_E1"/>
</dbReference>
<protein>
    <submittedName>
        <fullName evidence="6">Pyruvate dehydrogenase (Acetyl-transferring) E1 component subunit alpha</fullName>
    </submittedName>
</protein>
<dbReference type="NCBIfam" id="TIGR03181">
    <property type="entry name" value="PDH_E1_alph_x"/>
    <property type="match status" value="1"/>
</dbReference>
<dbReference type="Gene3D" id="3.40.50.970">
    <property type="match status" value="1"/>
</dbReference>
<dbReference type="PANTHER" id="PTHR43380">
    <property type="entry name" value="2-OXOISOVALERATE DEHYDROGENASE SUBUNIT ALPHA, MITOCHONDRIAL"/>
    <property type="match status" value="1"/>
</dbReference>
<accession>A0ABU9WZ37</accession>
<evidence type="ECO:0000313" key="6">
    <source>
        <dbReference type="EMBL" id="MEN2744457.1"/>
    </source>
</evidence>
<dbReference type="InterPro" id="IPR050771">
    <property type="entry name" value="Alpha-ketoacid_DH_E1_comp"/>
</dbReference>
<evidence type="ECO:0000313" key="7">
    <source>
        <dbReference type="Proteomes" id="UP001422074"/>
    </source>
</evidence>
<comment type="caution">
    <text evidence="6">The sequence shown here is derived from an EMBL/GenBank/DDBJ whole genome shotgun (WGS) entry which is preliminary data.</text>
</comment>
<evidence type="ECO:0000256" key="4">
    <source>
        <dbReference type="SAM" id="MobiDB-lite"/>
    </source>
</evidence>
<feature type="compositionally biased region" description="Low complexity" evidence="4">
    <location>
        <begin position="403"/>
        <end position="414"/>
    </location>
</feature>
<dbReference type="InterPro" id="IPR017596">
    <property type="entry name" value="PdhA/BkdA"/>
</dbReference>
<dbReference type="Pfam" id="PF00676">
    <property type="entry name" value="E1_dh"/>
    <property type="match status" value="1"/>
</dbReference>
<keyword evidence="2" id="KW-0560">Oxidoreductase</keyword>
<dbReference type="RefSeq" id="WP_345884490.1">
    <property type="nucleotide sequence ID" value="NZ_JBDFRB010000005.1"/>
</dbReference>
<evidence type="ECO:0000256" key="3">
    <source>
        <dbReference type="ARBA" id="ARBA00023052"/>
    </source>
</evidence>
<keyword evidence="7" id="KW-1185">Reference proteome</keyword>
<keyword evidence="3" id="KW-0786">Thiamine pyrophosphate</keyword>
<evidence type="ECO:0000256" key="1">
    <source>
        <dbReference type="ARBA" id="ARBA00001964"/>
    </source>
</evidence>
<feature type="region of interest" description="Disordered" evidence="4">
    <location>
        <begin position="403"/>
        <end position="425"/>
    </location>
</feature>
<proteinExistence type="predicted"/>
<sequence>MGVDLPTTEFSDIPDELWLELEAHAHENAEGHRALVRLLDEDGTFAAGSKLAEAIRALDRDELLGMYRDMAMIRRFDTEATALQRQGQLALWVPLRGQEAAQIGSGRATLPQDYLFPTYREHGVALTRGVELGEVMRLFRGLSNGGWDPRETGFHLYTLVLAAQTLHAVGYAMGIQRDAARAQQAGQPGQASAAPEQDPAAVVAYFGDGASSEGDVHESMVFAASFKAPVVFFCQNNQWAISVPAEVQSRIPLFNRAKGYGFPGVRVDGNDVLAVYAVTQWALERARSGKGPVLIEAYTYRQGAHTTADDPTKYRLSDEEKTWLARDPLERFEKYLRAEGIAGEAFFDDVAAAGDALAAKARADILSFEAPTMEDAFAHVYAEPHPLVAEELAWHRQYEAGFADADAGPGTPGAESPAAATKEGR</sequence>
<dbReference type="Proteomes" id="UP001422074">
    <property type="component" value="Unassembled WGS sequence"/>
</dbReference>
<evidence type="ECO:0000259" key="5">
    <source>
        <dbReference type="Pfam" id="PF00676"/>
    </source>
</evidence>
<dbReference type="CDD" id="cd02000">
    <property type="entry name" value="TPP_E1_PDC_ADC_BCADC"/>
    <property type="match status" value="1"/>
</dbReference>